<evidence type="ECO:0000313" key="2">
    <source>
        <dbReference type="EMBL" id="EST48201.1"/>
    </source>
</evidence>
<reference evidence="2" key="1">
    <citation type="journal article" date="2014" name="PLoS Genet.">
        <title>The Genome of Spironucleus salmonicida Highlights a Fish Pathogen Adapted to Fluctuating Environments.</title>
        <authorList>
            <person name="Xu F."/>
            <person name="Jerlstrom-Hultqvist J."/>
            <person name="Einarsson E."/>
            <person name="Astvaldsson A."/>
            <person name="Svard S.G."/>
            <person name="Andersson J.O."/>
        </authorList>
    </citation>
    <scope>NUCLEOTIDE SEQUENCE</scope>
</reference>
<evidence type="ECO:0000256" key="1">
    <source>
        <dbReference type="SAM" id="Phobius"/>
    </source>
</evidence>
<keyword evidence="1" id="KW-0812">Transmembrane</keyword>
<keyword evidence="1" id="KW-0472">Membrane</keyword>
<accession>V6LWX6</accession>
<name>V6LWX6_9EUKA</name>
<dbReference type="AlphaFoldDB" id="V6LWX6"/>
<gene>
    <name evidence="2" type="ORF">SS50377_11639</name>
</gene>
<evidence type="ECO:0008006" key="3">
    <source>
        <dbReference type="Google" id="ProtNLM"/>
    </source>
</evidence>
<feature type="transmembrane region" description="Helical" evidence="1">
    <location>
        <begin position="20"/>
        <end position="38"/>
    </location>
</feature>
<organism evidence="2">
    <name type="scientific">Spironucleus salmonicida</name>
    <dbReference type="NCBI Taxonomy" id="348837"/>
    <lineage>
        <taxon>Eukaryota</taxon>
        <taxon>Metamonada</taxon>
        <taxon>Diplomonadida</taxon>
        <taxon>Hexamitidae</taxon>
        <taxon>Hexamitinae</taxon>
        <taxon>Spironucleus</taxon>
    </lineage>
</organism>
<proteinExistence type="predicted"/>
<sequence length="106" mass="12069">MSRPMLTLNTKQKERPWKQFTTMILFSNLLIVLLQLTFQKNNISLVVSQKQGNQKLSQDILLYDCICFHDIKATQRVTGVCSLGFVRGSVSHGNSVGLQYEKYSSI</sequence>
<keyword evidence="1" id="KW-1133">Transmembrane helix</keyword>
<dbReference type="EMBL" id="KI545997">
    <property type="protein sequence ID" value="EST48201.1"/>
    <property type="molecule type" value="Genomic_DNA"/>
</dbReference>
<protein>
    <recommendedName>
        <fullName evidence="3">Transmembrane protein</fullName>
    </recommendedName>
</protein>